<dbReference type="EMBL" id="PGCJ01000518">
    <property type="protein sequence ID" value="PLW26847.1"/>
    <property type="molecule type" value="Genomic_DNA"/>
</dbReference>
<keyword evidence="9" id="KW-0511">Multifunctional enzyme</keyword>
<dbReference type="InterPro" id="IPR000477">
    <property type="entry name" value="RT_dom"/>
</dbReference>
<dbReference type="InterPro" id="IPR036875">
    <property type="entry name" value="Znf_CCHC_sf"/>
</dbReference>
<dbReference type="GO" id="GO:0006508">
    <property type="term" value="P:proteolysis"/>
    <property type="evidence" value="ECO:0007669"/>
    <property type="project" value="UniProtKB-KW"/>
</dbReference>
<dbReference type="OrthoDB" id="2689593at2759"/>
<dbReference type="GO" id="GO:0008270">
    <property type="term" value="F:zinc ion binding"/>
    <property type="evidence" value="ECO:0007669"/>
    <property type="project" value="UniProtKB-KW"/>
</dbReference>
<dbReference type="Gene3D" id="4.10.60.10">
    <property type="entry name" value="Zinc finger, CCHC-type"/>
    <property type="match status" value="1"/>
</dbReference>
<keyword evidence="10" id="KW-0862">Zinc</keyword>
<keyword evidence="6" id="KW-0064">Aspartyl protease</keyword>
<dbReference type="Pfam" id="PF08284">
    <property type="entry name" value="RVP_2"/>
    <property type="match status" value="1"/>
</dbReference>
<dbReference type="FunFam" id="3.10.20.370:FF:000001">
    <property type="entry name" value="Retrovirus-related Pol polyprotein from transposon 17.6-like protein"/>
    <property type="match status" value="1"/>
</dbReference>
<dbReference type="InterPro" id="IPR043128">
    <property type="entry name" value="Rev_trsase/Diguanyl_cyclase"/>
</dbReference>
<sequence>MMKLGQCFRCKAHGHLARDCPEKGKGKESVQINELEEELRRLKLDGATNRASATPPRPIPNPLFLIDSGATHDVISKKFARSTGLIDYARPARRTVSGFDGSRSDSSFEVDITINSKPHSSTFIITGLKDSYQGILGILWIQRHGHTIDWQTRTFRRGGRRAATAVAVLSSPPPSPPGPMGNARMTDKGVCAMHAITPPQCEPISPLPYPPHETASKQTPPLEPDNYMRRTMDRHADICGAPTVAGPSVPDNPSQRSMEPGRPARLTDGEVCANGTLTLPRCESNDPPTQKPLLAAGELPFLAEQIPSTPDGPETPAIASAKASSRHFRHNPPMEAPKPGGQLGYVTRECVLEAQFRPTVGICAAKTSWSTSVRLAADSKLQEPSRTVEELVPKEYHQFLGMFQKKNSQTQPPRRQYNFRVEQIKGAVPQASRIIPLFPAEKYTALKTLITDRLTNGTIRRTTSPWAAPVLFTGKKDRNLRPCFDYRKLNAVTVENCYPLPLTMDLIDSLLDADQFTKLDLRNAYGNLRVAEGNKEKLAFICSAGQFATLTMPFGPTGAPGYFQYFMQDILVGCIGKDVAAYLDDIMIYTQKGSDHAAAVTLVLETLSKHQLWLKPEKLRMDPGKVKAVTDWPTPRNVTELQRFIGFANFYRRFIDHFSGTARPLHDLTKAKTPFIWDTRCTTAFEQLKTAFTTTPILTIANPYWPFILECNCSDYALGAVLLQVCNTDKELHPVAFLSRSLVTAEKNYKIFDKELLANVAAFKEWRHYLEGNPHRLKAIV</sequence>
<dbReference type="CDD" id="cd01647">
    <property type="entry name" value="RT_LTR"/>
    <property type="match status" value="1"/>
</dbReference>
<dbReference type="InterPro" id="IPR021109">
    <property type="entry name" value="Peptidase_aspartic_dom_sf"/>
</dbReference>
<keyword evidence="7" id="KW-0255">Endonuclease</keyword>
<feature type="domain" description="Reverse transcriptase" evidence="13">
    <location>
        <begin position="454"/>
        <end position="649"/>
    </location>
</feature>
<feature type="domain" description="CCHC-type" evidence="12">
    <location>
        <begin position="7"/>
        <end position="22"/>
    </location>
</feature>
<proteinExistence type="predicted"/>
<keyword evidence="1" id="KW-0507">mRNA processing</keyword>
<gene>
    <name evidence="14" type="ORF">PCANC_25435</name>
</gene>
<evidence type="ECO:0000259" key="13">
    <source>
        <dbReference type="PROSITE" id="PS50878"/>
    </source>
</evidence>
<evidence type="ECO:0000256" key="1">
    <source>
        <dbReference type="ARBA" id="ARBA00022664"/>
    </source>
</evidence>
<evidence type="ECO:0000256" key="8">
    <source>
        <dbReference type="ARBA" id="ARBA00023125"/>
    </source>
</evidence>
<keyword evidence="15" id="KW-1185">Reference proteome</keyword>
<keyword evidence="2" id="KW-0645">Protease</keyword>
<evidence type="ECO:0000256" key="6">
    <source>
        <dbReference type="ARBA" id="ARBA00022750"/>
    </source>
</evidence>
<dbReference type="PANTHER" id="PTHR37984:SF5">
    <property type="entry name" value="PROTEIN NYNRIN-LIKE"/>
    <property type="match status" value="1"/>
</dbReference>
<dbReference type="GO" id="GO:0004190">
    <property type="term" value="F:aspartic-type endopeptidase activity"/>
    <property type="evidence" value="ECO:0007669"/>
    <property type="project" value="UniProtKB-KW"/>
</dbReference>
<dbReference type="PROSITE" id="PS50158">
    <property type="entry name" value="ZF_CCHC"/>
    <property type="match status" value="1"/>
</dbReference>
<dbReference type="FunFam" id="3.30.70.270:FF:000020">
    <property type="entry name" value="Transposon Tf2-6 polyprotein-like Protein"/>
    <property type="match status" value="1"/>
</dbReference>
<dbReference type="Proteomes" id="UP000235388">
    <property type="component" value="Unassembled WGS sequence"/>
</dbReference>
<dbReference type="Pfam" id="PF00098">
    <property type="entry name" value="zf-CCHC"/>
    <property type="match status" value="1"/>
</dbReference>
<protein>
    <recommendedName>
        <fullName evidence="16">CCHC-type domain-containing protein</fullName>
    </recommendedName>
</protein>
<dbReference type="CDD" id="cd09274">
    <property type="entry name" value="RNase_HI_RT_Ty3"/>
    <property type="match status" value="1"/>
</dbReference>
<dbReference type="InterPro" id="IPR050951">
    <property type="entry name" value="Retrovirus_Pol_polyprotein"/>
</dbReference>
<dbReference type="SUPFAM" id="SSF56672">
    <property type="entry name" value="DNA/RNA polymerases"/>
    <property type="match status" value="1"/>
</dbReference>
<dbReference type="GO" id="GO:0004519">
    <property type="term" value="F:endonuclease activity"/>
    <property type="evidence" value="ECO:0007669"/>
    <property type="project" value="UniProtKB-KW"/>
</dbReference>
<feature type="region of interest" description="Disordered" evidence="11">
    <location>
        <begin position="244"/>
        <end position="268"/>
    </location>
</feature>
<keyword evidence="7" id="KW-0378">Hydrolase</keyword>
<keyword evidence="10" id="KW-0479">Metal-binding</keyword>
<reference evidence="14 15" key="1">
    <citation type="submission" date="2017-11" db="EMBL/GenBank/DDBJ databases">
        <title>De novo assembly and phasing of dikaryotic genomes from two isolates of Puccinia coronata f. sp. avenae, the causal agent of oat crown rust.</title>
        <authorList>
            <person name="Miller M.E."/>
            <person name="Zhang Y."/>
            <person name="Omidvar V."/>
            <person name="Sperschneider J."/>
            <person name="Schwessinger B."/>
            <person name="Raley C."/>
            <person name="Palmer J.M."/>
            <person name="Garnica D."/>
            <person name="Upadhyaya N."/>
            <person name="Rathjen J."/>
            <person name="Taylor J.M."/>
            <person name="Park R.F."/>
            <person name="Dodds P.N."/>
            <person name="Hirsch C.D."/>
            <person name="Kianian S.F."/>
            <person name="Figueroa M."/>
        </authorList>
    </citation>
    <scope>NUCLEOTIDE SEQUENCE [LARGE SCALE GENOMIC DNA]</scope>
    <source>
        <strain evidence="14">12NC29</strain>
    </source>
</reference>
<name>A0A2N5TMX2_9BASI</name>
<keyword evidence="10" id="KW-0863">Zinc-finger</keyword>
<dbReference type="InterPro" id="IPR001878">
    <property type="entry name" value="Znf_CCHC"/>
</dbReference>
<dbReference type="Gene3D" id="3.10.20.370">
    <property type="match status" value="1"/>
</dbReference>
<keyword evidence="5" id="KW-0540">Nuclease</keyword>
<evidence type="ECO:0008006" key="16">
    <source>
        <dbReference type="Google" id="ProtNLM"/>
    </source>
</evidence>
<comment type="caution">
    <text evidence="14">The sequence shown here is derived from an EMBL/GenBank/DDBJ whole genome shotgun (WGS) entry which is preliminary data.</text>
</comment>
<evidence type="ECO:0000256" key="11">
    <source>
        <dbReference type="SAM" id="MobiDB-lite"/>
    </source>
</evidence>
<dbReference type="SMART" id="SM00343">
    <property type="entry name" value="ZnF_C2HC"/>
    <property type="match status" value="1"/>
</dbReference>
<dbReference type="GO" id="GO:0003677">
    <property type="term" value="F:DNA binding"/>
    <property type="evidence" value="ECO:0007669"/>
    <property type="project" value="UniProtKB-KW"/>
</dbReference>
<dbReference type="SUPFAM" id="SSF50630">
    <property type="entry name" value="Acid proteases"/>
    <property type="match status" value="1"/>
</dbReference>
<keyword evidence="4" id="KW-0548">Nucleotidyltransferase</keyword>
<keyword evidence="8" id="KW-0238">DNA-binding</keyword>
<evidence type="ECO:0000256" key="2">
    <source>
        <dbReference type="ARBA" id="ARBA00022670"/>
    </source>
</evidence>
<accession>A0A2N5TMX2</accession>
<dbReference type="SUPFAM" id="SSF57756">
    <property type="entry name" value="Retrovirus zinc finger-like domains"/>
    <property type="match status" value="1"/>
</dbReference>
<evidence type="ECO:0000256" key="9">
    <source>
        <dbReference type="ARBA" id="ARBA00023268"/>
    </source>
</evidence>
<dbReference type="CDD" id="cd00303">
    <property type="entry name" value="retropepsin_like"/>
    <property type="match status" value="1"/>
</dbReference>
<dbReference type="Gene3D" id="3.30.70.270">
    <property type="match status" value="2"/>
</dbReference>
<organism evidence="14 15">
    <name type="scientific">Puccinia coronata f. sp. avenae</name>
    <dbReference type="NCBI Taxonomy" id="200324"/>
    <lineage>
        <taxon>Eukaryota</taxon>
        <taxon>Fungi</taxon>
        <taxon>Dikarya</taxon>
        <taxon>Basidiomycota</taxon>
        <taxon>Pucciniomycotina</taxon>
        <taxon>Pucciniomycetes</taxon>
        <taxon>Pucciniales</taxon>
        <taxon>Pucciniaceae</taxon>
        <taxon>Puccinia</taxon>
    </lineage>
</organism>
<dbReference type="InterPro" id="IPR041577">
    <property type="entry name" value="RT_RNaseH_2"/>
</dbReference>
<evidence type="ECO:0000256" key="3">
    <source>
        <dbReference type="ARBA" id="ARBA00022679"/>
    </source>
</evidence>
<evidence type="ECO:0000313" key="14">
    <source>
        <dbReference type="EMBL" id="PLW26847.1"/>
    </source>
</evidence>
<evidence type="ECO:0000313" key="15">
    <source>
        <dbReference type="Proteomes" id="UP000235388"/>
    </source>
</evidence>
<evidence type="ECO:0000256" key="5">
    <source>
        <dbReference type="ARBA" id="ARBA00022722"/>
    </source>
</evidence>
<dbReference type="Pfam" id="PF17919">
    <property type="entry name" value="RT_RNaseH_2"/>
    <property type="match status" value="1"/>
</dbReference>
<dbReference type="InterPro" id="IPR043502">
    <property type="entry name" value="DNA/RNA_pol_sf"/>
</dbReference>
<keyword evidence="3" id="KW-0808">Transferase</keyword>
<evidence type="ECO:0000256" key="4">
    <source>
        <dbReference type="ARBA" id="ARBA00022695"/>
    </source>
</evidence>
<dbReference type="GO" id="GO:0016779">
    <property type="term" value="F:nucleotidyltransferase activity"/>
    <property type="evidence" value="ECO:0007669"/>
    <property type="project" value="UniProtKB-KW"/>
</dbReference>
<dbReference type="Gene3D" id="3.10.10.10">
    <property type="entry name" value="HIV Type 1 Reverse Transcriptase, subunit A, domain 1"/>
    <property type="match status" value="1"/>
</dbReference>
<dbReference type="AlphaFoldDB" id="A0A2N5TMX2"/>
<dbReference type="STRING" id="200324.A0A2N5TMX2"/>
<dbReference type="PANTHER" id="PTHR37984">
    <property type="entry name" value="PROTEIN CBG26694"/>
    <property type="match status" value="1"/>
</dbReference>
<evidence type="ECO:0000259" key="12">
    <source>
        <dbReference type="PROSITE" id="PS50158"/>
    </source>
</evidence>
<dbReference type="Gene3D" id="2.40.70.10">
    <property type="entry name" value="Acid Proteases"/>
    <property type="match status" value="1"/>
</dbReference>
<dbReference type="GO" id="GO:0006397">
    <property type="term" value="P:mRNA processing"/>
    <property type="evidence" value="ECO:0007669"/>
    <property type="project" value="UniProtKB-KW"/>
</dbReference>
<dbReference type="PROSITE" id="PS50878">
    <property type="entry name" value="RT_POL"/>
    <property type="match status" value="1"/>
</dbReference>
<evidence type="ECO:0000256" key="10">
    <source>
        <dbReference type="PROSITE-ProRule" id="PRU00047"/>
    </source>
</evidence>
<dbReference type="Pfam" id="PF00078">
    <property type="entry name" value="RVT_1"/>
    <property type="match status" value="1"/>
</dbReference>
<evidence type="ECO:0000256" key="7">
    <source>
        <dbReference type="ARBA" id="ARBA00022759"/>
    </source>
</evidence>